<feature type="chain" id="PRO_5047535166" evidence="2">
    <location>
        <begin position="30"/>
        <end position="251"/>
    </location>
</feature>
<feature type="region of interest" description="Disordered" evidence="1">
    <location>
        <begin position="221"/>
        <end position="251"/>
    </location>
</feature>
<proteinExistence type="predicted"/>
<accession>A0ABU7MTX7</accession>
<sequence>MGRVRHHRIAAATAAVVAALAIGGCAGSAQPPTPEPASPPPENIPASFDVTFRWLTGGVFDVFGQEGTFVRAFVESFELANAGRSAEWGYRGFEDAAPSNIGQMVEFYPSETTETNPGVGTAFFTGLRRVDKADWTRIVLCRYGYRSIKMTDGEWSIRLDAPRPVEIDFRRSGVLPPGNTRGTARTPDGDVFGDWHVTRYDFAAVYPRTTADEHACAAAAPAEVPSRLPGQTDSPWPPMPPDPGWWTSSPL</sequence>
<organism evidence="3 4">
    <name type="scientific">Gordonia prachuapensis</name>
    <dbReference type="NCBI Taxonomy" id="3115651"/>
    <lineage>
        <taxon>Bacteria</taxon>
        <taxon>Bacillati</taxon>
        <taxon>Actinomycetota</taxon>
        <taxon>Actinomycetes</taxon>
        <taxon>Mycobacteriales</taxon>
        <taxon>Gordoniaceae</taxon>
        <taxon>Gordonia</taxon>
    </lineage>
</organism>
<feature type="signal peptide" evidence="2">
    <location>
        <begin position="1"/>
        <end position="29"/>
    </location>
</feature>
<keyword evidence="4" id="KW-1185">Reference proteome</keyword>
<dbReference type="RefSeq" id="WP_330505180.1">
    <property type="nucleotide sequence ID" value="NZ_JAZDUE010000009.1"/>
</dbReference>
<keyword evidence="2" id="KW-0732">Signal</keyword>
<dbReference type="Proteomes" id="UP001335729">
    <property type="component" value="Unassembled WGS sequence"/>
</dbReference>
<reference evidence="3 4" key="1">
    <citation type="submission" date="2024-01" db="EMBL/GenBank/DDBJ databases">
        <title>Draft genome sequence of Gordonia sp. PKS22-38.</title>
        <authorList>
            <person name="Suphannarot A."/>
            <person name="Mingma R."/>
        </authorList>
    </citation>
    <scope>NUCLEOTIDE SEQUENCE [LARGE SCALE GENOMIC DNA]</scope>
    <source>
        <strain evidence="3 4">PKS22-38</strain>
    </source>
</reference>
<gene>
    <name evidence="3" type="ORF">V1Y59_11915</name>
</gene>
<evidence type="ECO:0000256" key="2">
    <source>
        <dbReference type="SAM" id="SignalP"/>
    </source>
</evidence>
<dbReference type="PROSITE" id="PS51257">
    <property type="entry name" value="PROKAR_LIPOPROTEIN"/>
    <property type="match status" value="1"/>
</dbReference>
<dbReference type="EMBL" id="JAZDUE010000009">
    <property type="protein sequence ID" value="MEE4023787.1"/>
    <property type="molecule type" value="Genomic_DNA"/>
</dbReference>
<evidence type="ECO:0000313" key="3">
    <source>
        <dbReference type="EMBL" id="MEE4023787.1"/>
    </source>
</evidence>
<evidence type="ECO:0000256" key="1">
    <source>
        <dbReference type="SAM" id="MobiDB-lite"/>
    </source>
</evidence>
<comment type="caution">
    <text evidence="3">The sequence shown here is derived from an EMBL/GenBank/DDBJ whole genome shotgun (WGS) entry which is preliminary data.</text>
</comment>
<evidence type="ECO:0000313" key="4">
    <source>
        <dbReference type="Proteomes" id="UP001335729"/>
    </source>
</evidence>
<name>A0ABU7MTX7_9ACTN</name>
<protein>
    <submittedName>
        <fullName evidence="3">Uncharacterized protein</fullName>
    </submittedName>
</protein>